<feature type="transmembrane region" description="Helical" evidence="2">
    <location>
        <begin position="328"/>
        <end position="348"/>
    </location>
</feature>
<keyword evidence="4" id="KW-1185">Reference proteome</keyword>
<dbReference type="EMBL" id="JBBXJM010000007">
    <property type="protein sequence ID" value="KAL1405352.1"/>
    <property type="molecule type" value="Genomic_DNA"/>
</dbReference>
<feature type="transmembrane region" description="Helical" evidence="2">
    <location>
        <begin position="398"/>
        <end position="416"/>
    </location>
</feature>
<evidence type="ECO:0000313" key="4">
    <source>
        <dbReference type="Proteomes" id="UP001565368"/>
    </source>
</evidence>
<keyword evidence="2" id="KW-1133">Transmembrane helix</keyword>
<dbReference type="Proteomes" id="UP001565368">
    <property type="component" value="Unassembled WGS sequence"/>
</dbReference>
<gene>
    <name evidence="3" type="ORF">Q8F55_008983</name>
</gene>
<keyword evidence="2" id="KW-0812">Transmembrane</keyword>
<feature type="region of interest" description="Disordered" evidence="1">
    <location>
        <begin position="227"/>
        <end position="268"/>
    </location>
</feature>
<organism evidence="3 4">
    <name type="scientific">Vanrija albida</name>
    <dbReference type="NCBI Taxonomy" id="181172"/>
    <lineage>
        <taxon>Eukaryota</taxon>
        <taxon>Fungi</taxon>
        <taxon>Dikarya</taxon>
        <taxon>Basidiomycota</taxon>
        <taxon>Agaricomycotina</taxon>
        <taxon>Tremellomycetes</taxon>
        <taxon>Trichosporonales</taxon>
        <taxon>Trichosporonaceae</taxon>
        <taxon>Vanrija</taxon>
    </lineage>
</organism>
<evidence type="ECO:0000313" key="3">
    <source>
        <dbReference type="EMBL" id="KAL1405352.1"/>
    </source>
</evidence>
<reference evidence="3 4" key="1">
    <citation type="submission" date="2023-08" db="EMBL/GenBank/DDBJ databases">
        <title>Annotated Genome Sequence of Vanrija albida AlHP1.</title>
        <authorList>
            <person name="Herzog R."/>
        </authorList>
    </citation>
    <scope>NUCLEOTIDE SEQUENCE [LARGE SCALE GENOMIC DNA]</scope>
    <source>
        <strain evidence="3 4">AlHP1</strain>
    </source>
</reference>
<proteinExistence type="predicted"/>
<evidence type="ECO:0000256" key="2">
    <source>
        <dbReference type="SAM" id="Phobius"/>
    </source>
</evidence>
<evidence type="ECO:0008006" key="5">
    <source>
        <dbReference type="Google" id="ProtNLM"/>
    </source>
</evidence>
<protein>
    <recommendedName>
        <fullName evidence="5">Integral membrane protein</fullName>
    </recommendedName>
</protein>
<sequence>MPDAAGRTKRLKKGEVTAADGAAAAGTAPGTLPTPLQLALNANARDNAVQSFPKWIHPTTLHFTDHNGNRVAWHSRRARKARYSRKHYHVNRDDTSQHSVHLRMPHHKGVLKPHLWGDISFWEAVVFTFGSVIWVVNGGFGGAAALTAGFLVFLPYLYPNVGRHGIQNAASWIGFAGGLVFVIGAHMMVIEALDRGRENNFGTSLKRLLSGQPTDVPATIAPAKAAPAKAGSATTSSPATGCSTDASSTADSSQPPSPADPERAERDLFPWREEEPGFKWFGWESWRNVGFLAAFTEWWAATIFWVATISGLPAVINGKRTATRDVFIWTPQVIGGVGFVITSLLQMLEVQHKWYIPRPMDIGWQIGFWNLIGGTGFLLCGALGYAASSHKAMYQSELATFWASWAYVIASCLQLYESVWREPPDED</sequence>
<feature type="transmembrane region" description="Helical" evidence="2">
    <location>
        <begin position="368"/>
        <end position="386"/>
    </location>
</feature>
<comment type="caution">
    <text evidence="3">The sequence shown here is derived from an EMBL/GenBank/DDBJ whole genome shotgun (WGS) entry which is preliminary data.</text>
</comment>
<feature type="transmembrane region" description="Helical" evidence="2">
    <location>
        <begin position="298"/>
        <end position="316"/>
    </location>
</feature>
<dbReference type="GeneID" id="95990026"/>
<evidence type="ECO:0000256" key="1">
    <source>
        <dbReference type="SAM" id="MobiDB-lite"/>
    </source>
</evidence>
<feature type="transmembrane region" description="Helical" evidence="2">
    <location>
        <begin position="140"/>
        <end position="158"/>
    </location>
</feature>
<name>A0ABR3PT88_9TREE</name>
<feature type="compositionally biased region" description="Low complexity" evidence="1">
    <location>
        <begin position="227"/>
        <end position="254"/>
    </location>
</feature>
<feature type="transmembrane region" description="Helical" evidence="2">
    <location>
        <begin position="170"/>
        <end position="190"/>
    </location>
</feature>
<keyword evidence="2" id="KW-0472">Membrane</keyword>
<accession>A0ABR3PT88</accession>
<dbReference type="RefSeq" id="XP_069205296.1">
    <property type="nucleotide sequence ID" value="XM_069357359.1"/>
</dbReference>